<name>A0A9X2J7I6_9GAMM</name>
<organism evidence="1 2">
    <name type="scientific">Microbulbifer okhotskensis</name>
    <dbReference type="NCBI Taxonomy" id="2926617"/>
    <lineage>
        <taxon>Bacteria</taxon>
        <taxon>Pseudomonadati</taxon>
        <taxon>Pseudomonadota</taxon>
        <taxon>Gammaproteobacteria</taxon>
        <taxon>Cellvibrionales</taxon>
        <taxon>Microbulbiferaceae</taxon>
        <taxon>Microbulbifer</taxon>
    </lineage>
</organism>
<evidence type="ECO:0000313" key="2">
    <source>
        <dbReference type="Proteomes" id="UP001139028"/>
    </source>
</evidence>
<gene>
    <name evidence="1" type="ORF">MO867_23110</name>
</gene>
<evidence type="ECO:0000313" key="1">
    <source>
        <dbReference type="EMBL" id="MCO1337213.1"/>
    </source>
</evidence>
<proteinExistence type="predicted"/>
<feature type="non-terminal residue" evidence="1">
    <location>
        <position position="1"/>
    </location>
</feature>
<keyword evidence="2" id="KW-1185">Reference proteome</keyword>
<protein>
    <submittedName>
        <fullName evidence="1">IS256 family transposase</fullName>
    </submittedName>
</protein>
<reference evidence="1" key="1">
    <citation type="journal article" date="2022" name="Arch. Microbiol.">
        <title>Microbulbifer okhotskensis sp. nov., isolated from a deep bottom sediment of the Okhotsk Sea.</title>
        <authorList>
            <person name="Romanenko L."/>
            <person name="Kurilenko V."/>
            <person name="Otstavnykh N."/>
            <person name="Velansky P."/>
            <person name="Isaeva M."/>
            <person name="Mikhailov V."/>
        </authorList>
    </citation>
    <scope>NUCLEOTIDE SEQUENCE</scope>
    <source>
        <strain evidence="1">OS29</strain>
    </source>
</reference>
<sequence>PIESTFGTIRHRTKRSKGCLSREGMLHMLFKLGMCAEGKWRKLRGFDYLAKVITGVEFKDGEEVPTVDQSAA</sequence>
<accession>A0A9X2J7I6</accession>
<dbReference type="EMBL" id="JALBWM010000513">
    <property type="protein sequence ID" value="MCO1337213.1"/>
    <property type="molecule type" value="Genomic_DNA"/>
</dbReference>
<comment type="caution">
    <text evidence="1">The sequence shown here is derived from an EMBL/GenBank/DDBJ whole genome shotgun (WGS) entry which is preliminary data.</text>
</comment>
<dbReference type="AlphaFoldDB" id="A0A9X2J7I6"/>
<dbReference type="Proteomes" id="UP001139028">
    <property type="component" value="Unassembled WGS sequence"/>
</dbReference>